<dbReference type="Pfam" id="PF01656">
    <property type="entry name" value="CbiA"/>
    <property type="match status" value="1"/>
</dbReference>
<dbReference type="OrthoDB" id="4597894at2"/>
<dbReference type="Proteomes" id="UP000094243">
    <property type="component" value="Unassembled WGS sequence"/>
</dbReference>
<keyword evidence="3" id="KW-1185">Reference proteome</keyword>
<dbReference type="AlphaFoldDB" id="A0A1E3R7W1"/>
<name>A0A1E3R7W1_9MYCO</name>
<dbReference type="InterPro" id="IPR050625">
    <property type="entry name" value="ParA/MinD_ATPase"/>
</dbReference>
<dbReference type="SUPFAM" id="SSF52540">
    <property type="entry name" value="P-loop containing nucleoside triphosphate hydrolases"/>
    <property type="match status" value="1"/>
</dbReference>
<dbReference type="InterPro" id="IPR002586">
    <property type="entry name" value="CobQ/CobB/MinD/ParA_Nub-bd_dom"/>
</dbReference>
<protein>
    <recommendedName>
        <fullName evidence="1">CobQ/CobB/MinD/ParA nucleotide binding domain-containing protein</fullName>
    </recommendedName>
</protein>
<sequence length="319" mass="35024">MQAQVRQADLVRPYKQSPETGWRRRLYKTTRINLGPGASEREWNDLRRRLKVNLRGTYVIAVLQQKGGVSKTTTTLGIGAALAHYRSDKVVAIDANPASGNLAKRIDEPSTGTWRTLLADPNLHSYSDFRHHLGMDSTSGLEVLAGDPGDAVLTGRELTMAWQRLARQYPVALLDCGNQMRDDITAAVLSMADAVVVASTTRYDGAEAAQQTLNWLIAHGYPGLVNSAVMVISNVNKITPTKAVRNLHEGFERVVRAVHDIPYDPHLSDATAIDFNRLAPATRRAFIETAASVVDGFAGAADKDPGYRPQWPDQGEGWR</sequence>
<gene>
    <name evidence="2" type="ORF">BHQ17_21960</name>
</gene>
<organism evidence="2 3">
    <name type="scientific">Mycolicibacterium holsaticum</name>
    <dbReference type="NCBI Taxonomy" id="152142"/>
    <lineage>
        <taxon>Bacteria</taxon>
        <taxon>Bacillati</taxon>
        <taxon>Actinomycetota</taxon>
        <taxon>Actinomycetes</taxon>
        <taxon>Mycobacteriales</taxon>
        <taxon>Mycobacteriaceae</taxon>
        <taxon>Mycolicibacterium</taxon>
    </lineage>
</organism>
<evidence type="ECO:0000313" key="2">
    <source>
        <dbReference type="EMBL" id="ODQ85899.1"/>
    </source>
</evidence>
<dbReference type="PANTHER" id="PTHR43384:SF14">
    <property type="entry name" value="ESX-1 SECRETION-ASSOCIATED PROTEIN ESPI"/>
    <property type="match status" value="1"/>
</dbReference>
<dbReference type="GO" id="GO:0051782">
    <property type="term" value="P:negative regulation of cell division"/>
    <property type="evidence" value="ECO:0007669"/>
    <property type="project" value="TreeGrafter"/>
</dbReference>
<feature type="domain" description="CobQ/CobB/MinD/ParA nucleotide binding" evidence="1">
    <location>
        <begin position="60"/>
        <end position="103"/>
    </location>
</feature>
<dbReference type="InterPro" id="IPR027417">
    <property type="entry name" value="P-loop_NTPase"/>
</dbReference>
<evidence type="ECO:0000259" key="1">
    <source>
        <dbReference type="Pfam" id="PF01656"/>
    </source>
</evidence>
<accession>A0A1E3R7W1</accession>
<dbReference type="Gene3D" id="3.40.50.300">
    <property type="entry name" value="P-loop containing nucleotide triphosphate hydrolases"/>
    <property type="match status" value="1"/>
</dbReference>
<dbReference type="EMBL" id="MIGZ01000162">
    <property type="protein sequence ID" value="ODQ85899.1"/>
    <property type="molecule type" value="Genomic_DNA"/>
</dbReference>
<dbReference type="GO" id="GO:0005829">
    <property type="term" value="C:cytosol"/>
    <property type="evidence" value="ECO:0007669"/>
    <property type="project" value="TreeGrafter"/>
</dbReference>
<proteinExistence type="predicted"/>
<reference evidence="3" key="1">
    <citation type="submission" date="2016-09" db="EMBL/GenBank/DDBJ databases">
        <authorList>
            <person name="Greninger A.L."/>
            <person name="Jerome K.R."/>
            <person name="Mcnair B."/>
            <person name="Wallis C."/>
            <person name="Fang F."/>
        </authorList>
    </citation>
    <scope>NUCLEOTIDE SEQUENCE [LARGE SCALE GENOMIC DNA]</scope>
    <source>
        <strain evidence="3">M7</strain>
    </source>
</reference>
<comment type="caution">
    <text evidence="2">The sequence shown here is derived from an EMBL/GenBank/DDBJ whole genome shotgun (WGS) entry which is preliminary data.</text>
</comment>
<dbReference type="GO" id="GO:0009898">
    <property type="term" value="C:cytoplasmic side of plasma membrane"/>
    <property type="evidence" value="ECO:0007669"/>
    <property type="project" value="TreeGrafter"/>
</dbReference>
<dbReference type="GO" id="GO:0016887">
    <property type="term" value="F:ATP hydrolysis activity"/>
    <property type="evidence" value="ECO:0007669"/>
    <property type="project" value="TreeGrafter"/>
</dbReference>
<evidence type="ECO:0000313" key="3">
    <source>
        <dbReference type="Proteomes" id="UP000094243"/>
    </source>
</evidence>
<dbReference type="PANTHER" id="PTHR43384">
    <property type="entry name" value="SEPTUM SITE-DETERMINING PROTEIN MIND HOMOLOG, CHLOROPLASTIC-RELATED"/>
    <property type="match status" value="1"/>
</dbReference>
<dbReference type="GO" id="GO:0005524">
    <property type="term" value="F:ATP binding"/>
    <property type="evidence" value="ECO:0007669"/>
    <property type="project" value="TreeGrafter"/>
</dbReference>